<proteinExistence type="predicted"/>
<comment type="caution">
    <text evidence="3">The sequence shown here is derived from an EMBL/GenBank/DDBJ whole genome shotgun (WGS) entry which is preliminary data.</text>
</comment>
<feature type="domain" description="Fibronectin type-III" evidence="2">
    <location>
        <begin position="137"/>
        <end position="238"/>
    </location>
</feature>
<evidence type="ECO:0000256" key="1">
    <source>
        <dbReference type="SAM" id="SignalP"/>
    </source>
</evidence>
<dbReference type="EMBL" id="AVQI01000077">
    <property type="protein sequence ID" value="ERJ99265.1"/>
    <property type="molecule type" value="Genomic_DNA"/>
</dbReference>
<evidence type="ECO:0000313" key="6">
    <source>
        <dbReference type="Proteomes" id="UP000016646"/>
    </source>
</evidence>
<dbReference type="InterPro" id="IPR003961">
    <property type="entry name" value="FN3_dom"/>
</dbReference>
<evidence type="ECO:0000313" key="3">
    <source>
        <dbReference type="EMBL" id="ERF60713.1"/>
    </source>
</evidence>
<keyword evidence="6" id="KW-1185">Reference proteome</keyword>
<keyword evidence="1" id="KW-0732">Signal</keyword>
<evidence type="ECO:0000313" key="5">
    <source>
        <dbReference type="Proteomes" id="UP000016412"/>
    </source>
</evidence>
<dbReference type="PROSITE" id="PS50853">
    <property type="entry name" value="FN3"/>
    <property type="match status" value="1"/>
</dbReference>
<dbReference type="InterPro" id="IPR013783">
    <property type="entry name" value="Ig-like_fold"/>
</dbReference>
<dbReference type="SUPFAM" id="SSF49265">
    <property type="entry name" value="Fibronectin type III"/>
    <property type="match status" value="1"/>
</dbReference>
<feature type="signal peptide" evidence="1">
    <location>
        <begin position="1"/>
        <end position="22"/>
    </location>
</feature>
<dbReference type="Proteomes" id="UP000016412">
    <property type="component" value="Unassembled WGS sequence"/>
</dbReference>
<dbReference type="STRING" id="1125725.HMPREF1325_1991"/>
<accession>U1FLK7</accession>
<gene>
    <name evidence="4" type="ORF">HMPREF0860_2301</name>
    <name evidence="3" type="ORF">HMPREF1325_1991</name>
</gene>
<feature type="chain" id="PRO_5004611052" evidence="1">
    <location>
        <begin position="23"/>
        <end position="1304"/>
    </location>
</feature>
<dbReference type="CDD" id="cd00063">
    <property type="entry name" value="FN3"/>
    <property type="match status" value="2"/>
</dbReference>
<dbReference type="SMART" id="SM00060">
    <property type="entry name" value="FN3"/>
    <property type="match status" value="4"/>
</dbReference>
<dbReference type="PROSITE" id="PS51257">
    <property type="entry name" value="PROKAR_LIPOPROTEIN"/>
    <property type="match status" value="1"/>
</dbReference>
<dbReference type="Gene3D" id="2.60.40.10">
    <property type="entry name" value="Immunoglobulins"/>
    <property type="match status" value="2"/>
</dbReference>
<reference evidence="5 6" key="1">
    <citation type="submission" date="2013-08" db="EMBL/GenBank/DDBJ databases">
        <authorList>
            <person name="Durkin A.S."/>
            <person name="Haft D.R."/>
            <person name="McCorrison J."/>
            <person name="Torralba M."/>
            <person name="Gillis M."/>
            <person name="Haft D.H."/>
            <person name="Methe B."/>
            <person name="Sutton G."/>
            <person name="Nelson K.E."/>
        </authorList>
    </citation>
    <scope>NUCLEOTIDE SEQUENCE [LARGE SCALE GENOMIC DNA]</scope>
    <source>
        <strain evidence="4 6">ATCC 35536</strain>
        <strain evidence="3 5">VPI DR56BR1116</strain>
    </source>
</reference>
<evidence type="ECO:0000313" key="4">
    <source>
        <dbReference type="EMBL" id="ERJ99265.1"/>
    </source>
</evidence>
<evidence type="ECO:0000259" key="2">
    <source>
        <dbReference type="PROSITE" id="PS50853"/>
    </source>
</evidence>
<sequence>MRMQCNSYLKVLLLAASTGIFLSCTELVTAPTMQALGGSQSGGTNNTIASPQNLFASQGEKRTITLSWTEVHKAVRYYVYASPTPFGTFPKVGETSTRLYTYDAMPGVTRYFKVTAVSYAGTESKPSLTVSGTTLAQPVINDIQQTENTDSVTISWYMENTDAYCDALQYTITCRGNSDVIRTETIAGGANGISAPTSYTFTNLKQNTKYKYTVEAFLKTAQEAVETSDTVDAETAASLKPSAPDNMHATGGVLTNMISLSFTLPEKANVKQTTDMGTGGQQAIYSKYPLYFKIVRRIAAGDTGTEYSWMPLEEKMYYSPSEPNKWTSTEPTSLEAYNAAYTEGATVTYIDTSDLVRGIKYEYKIQSYIYKKNTTSSSSSSSAVGWEAAVPLFELSNITSVPDNELHPTKNIKTSVRFKAAWTSHGKESDYVFIVKEDHNDIADNYSGSKYMLYESLAGVNAAVLTYDTQDAASTNCGYYTYTMYIVSKTFPHGAAELETAVHNALDSAPAQRSALVTSEIDLPKASITVDDGYGDKAVISWNYDSETDYTLKRYTADENGYKIEGTLKETDNAALGTTGSYIDTTLENGKAYIYVLCAKYKTGTITILSDPVTAYTLGVPFVTFDADSPAYSAITISWKPVQKADIYTVTLTCGSITVTGTLEKNTTGSSYTASEHTSYTIGETGQIIYTIGKPAGYDDAQISGKPFTCTVSASNSKAAAASAPIQVRTLGPAETNVTATLAQSADRITATWNTVQGAAGYFVLRDRCDILNDKILSSDVYFVPATPTGSTNEIQANKEIISGTSAVIAGNTITLTDTYTASPATGMTVWQDNQDKLAWGYPYRYTVFPAKSADDAYDVSAVSENGKRTQVTIRDVVYQNVDKIFAAGSTLGCGFAVTATKSESPDSVTIVWQKPYGITTQEPKLWRKRMTESGAQWEKTTELVDAHGNFVVAPTGNERTVPYGYAVVYSDEAPHATYLTSLSVSDPKSPSEPLNKGYAFAITCTADNIKNGIAAGFGERIGWTLWNYDERAVGPDPGKTYELYIKNSDYNANWNKIATVSQDGSVTLNNKSEYAVTITPSNESLSIIPVLTNDTHSGLLQVLRDYKHYAKMEITRTLSDGTHITASYSDGDPFAYREITPKEFALVSALSLATAMYRDMENKKTTEFLEYSKEGTWGTRRIFYFNKNKGPFFQTISGTLRCYASTTGPKMPKKYGHYDNKNWGDLGGGGDPDPCTLTLASQSIYTGSATITSMENGGGSYTVKYRSEENGKNFREFVSSIFSYGSLTSPENYDWSATENKWK</sequence>
<dbReference type="PATRIC" id="fig|1125725.3.peg.1239"/>
<organism evidence="3 5">
    <name type="scientific">Treponema socranskii subsp. socranskii VPI DR56BR1116 = ATCC 35536</name>
    <dbReference type="NCBI Taxonomy" id="1125725"/>
    <lineage>
        <taxon>Bacteria</taxon>
        <taxon>Pseudomonadati</taxon>
        <taxon>Spirochaetota</taxon>
        <taxon>Spirochaetia</taxon>
        <taxon>Spirochaetales</taxon>
        <taxon>Treponemataceae</taxon>
        <taxon>Treponema</taxon>
    </lineage>
</organism>
<dbReference type="EMBL" id="AUZJ01000034">
    <property type="protein sequence ID" value="ERF60713.1"/>
    <property type="molecule type" value="Genomic_DNA"/>
</dbReference>
<dbReference type="Proteomes" id="UP000016646">
    <property type="component" value="Unassembled WGS sequence"/>
</dbReference>
<dbReference type="eggNOG" id="COG4733">
    <property type="taxonomic scope" value="Bacteria"/>
</dbReference>
<protein>
    <submittedName>
        <fullName evidence="3">Fibronectin type III domain protein</fullName>
    </submittedName>
</protein>
<dbReference type="Pfam" id="PF00041">
    <property type="entry name" value="fn3"/>
    <property type="match status" value="1"/>
</dbReference>
<name>U1FLK7_TRESO</name>
<dbReference type="InterPro" id="IPR036116">
    <property type="entry name" value="FN3_sf"/>
</dbReference>